<organism evidence="2">
    <name type="scientific">Arion vulgaris</name>
    <dbReference type="NCBI Taxonomy" id="1028688"/>
    <lineage>
        <taxon>Eukaryota</taxon>
        <taxon>Metazoa</taxon>
        <taxon>Spiralia</taxon>
        <taxon>Lophotrochozoa</taxon>
        <taxon>Mollusca</taxon>
        <taxon>Gastropoda</taxon>
        <taxon>Heterobranchia</taxon>
        <taxon>Euthyneura</taxon>
        <taxon>Panpulmonata</taxon>
        <taxon>Eupulmonata</taxon>
        <taxon>Stylommatophora</taxon>
        <taxon>Helicina</taxon>
        <taxon>Arionoidea</taxon>
        <taxon>Arionidae</taxon>
        <taxon>Arion</taxon>
    </lineage>
</organism>
<reference evidence="2" key="1">
    <citation type="submission" date="2014-12" db="EMBL/GenBank/DDBJ databases">
        <title>Insight into the proteome of Arion vulgaris.</title>
        <authorList>
            <person name="Aradska J."/>
            <person name="Bulat T."/>
            <person name="Smidak R."/>
            <person name="Sarate P."/>
            <person name="Gangsoo J."/>
            <person name="Sialana F."/>
            <person name="Bilban M."/>
            <person name="Lubec G."/>
        </authorList>
    </citation>
    <scope>NUCLEOTIDE SEQUENCE</scope>
    <source>
        <tissue evidence="2">Skin</tissue>
    </source>
</reference>
<feature type="non-terminal residue" evidence="2">
    <location>
        <position position="90"/>
    </location>
</feature>
<feature type="region of interest" description="Disordered" evidence="1">
    <location>
        <begin position="1"/>
        <end position="48"/>
    </location>
</feature>
<dbReference type="EMBL" id="HACG01053122">
    <property type="protein sequence ID" value="CEK99993.1"/>
    <property type="molecule type" value="Transcribed_RNA"/>
</dbReference>
<accession>A0A0B7C477</accession>
<feature type="non-terminal residue" evidence="2">
    <location>
        <position position="1"/>
    </location>
</feature>
<protein>
    <submittedName>
        <fullName evidence="2">Uncharacterized protein</fullName>
    </submittedName>
</protein>
<evidence type="ECO:0000313" key="2">
    <source>
        <dbReference type="EMBL" id="CEK99993.1"/>
    </source>
</evidence>
<feature type="compositionally biased region" description="Basic and acidic residues" evidence="1">
    <location>
        <begin position="32"/>
        <end position="48"/>
    </location>
</feature>
<gene>
    <name evidence="2" type="primary">ORF222602</name>
</gene>
<dbReference type="AlphaFoldDB" id="A0A0B7C477"/>
<evidence type="ECO:0000256" key="1">
    <source>
        <dbReference type="SAM" id="MobiDB-lite"/>
    </source>
</evidence>
<name>A0A0B7C477_9EUPU</name>
<sequence length="90" mass="10050">KTVPIKIHKDNNSSTESHSPKNVDEPFNIPMKQEEPKSEQNKPLEKEKSVDSFLGEFPKADIFVVNGITINPNILVDDCDDLVDEASGKE</sequence>
<proteinExistence type="predicted"/>